<dbReference type="PANTHER" id="PTHR35796:SF3">
    <property type="entry name" value="BHLH DOMAIN-CONTAINING PROTEIN"/>
    <property type="match status" value="1"/>
</dbReference>
<accession>A0A8K1CAM2</accession>
<name>A0A8K1CAM2_PYTOL</name>
<comment type="caution">
    <text evidence="3">The sequence shown here is derived from an EMBL/GenBank/DDBJ whole genome shotgun (WGS) entry which is preliminary data.</text>
</comment>
<evidence type="ECO:0000313" key="3">
    <source>
        <dbReference type="EMBL" id="TMW59796.1"/>
    </source>
</evidence>
<feature type="compositionally biased region" description="Polar residues" evidence="2">
    <location>
        <begin position="76"/>
        <end position="86"/>
    </location>
</feature>
<evidence type="ECO:0000256" key="1">
    <source>
        <dbReference type="SAM" id="Coils"/>
    </source>
</evidence>
<keyword evidence="1" id="KW-0175">Coiled coil</keyword>
<evidence type="ECO:0000313" key="4">
    <source>
        <dbReference type="Proteomes" id="UP000794436"/>
    </source>
</evidence>
<reference evidence="3" key="1">
    <citation type="submission" date="2019-03" db="EMBL/GenBank/DDBJ databases">
        <title>Long read genome sequence of the mycoparasitic Pythium oligandrum ATCC 38472 isolated from sugarbeet rhizosphere.</title>
        <authorList>
            <person name="Gaulin E."/>
        </authorList>
    </citation>
    <scope>NUCLEOTIDE SEQUENCE</scope>
    <source>
        <strain evidence="3">ATCC 38472_TT</strain>
    </source>
</reference>
<dbReference type="AlphaFoldDB" id="A0A8K1CAM2"/>
<proteinExistence type="predicted"/>
<sequence>MSAETWPLEGGDDALTAALAFVDDFHTHEGDDADSLMGLLGADPLLLGLELAGTLPDTKDVSSSNDSVVGTPIDTGKQSEGSSPSETAKKTAKRARRPDTRREELLYLRSTVQELETKLASLKDESLTEAVTNNAANGEPMKDVWEQMAQSQQQQRHDAELENKKLRIMLEDQLQLAQSLEGLLKKRNHITFSSLAPEGSGKRLRLRGGMSPLDDPNVEAVLEQTIVDMYNELETVLADPRIQMTSTAPRRVVELHSDDIKGTTIESLDSRLLPFEYKETAEKAWNIMINVFGPGHHISRQETKLTADSVFRSLEGYGDTPLHAGQFRSKLASRRFIFPERIVMLGCSLNESSEVSGSPMEGVCMRTRVWHIISRAPPHLTQGSGKPATLRQVVHIVSPEVVYTTGDGGETHRKVGLITNFVLNGADHHLDSGNKVLENSLLESMAKLAISDEQ</sequence>
<dbReference type="EMBL" id="SPLM01000109">
    <property type="protein sequence ID" value="TMW59796.1"/>
    <property type="molecule type" value="Genomic_DNA"/>
</dbReference>
<evidence type="ECO:0000256" key="2">
    <source>
        <dbReference type="SAM" id="MobiDB-lite"/>
    </source>
</evidence>
<protein>
    <submittedName>
        <fullName evidence="3">Uncharacterized protein</fullName>
    </submittedName>
</protein>
<organism evidence="3 4">
    <name type="scientific">Pythium oligandrum</name>
    <name type="common">Mycoparasitic fungus</name>
    <dbReference type="NCBI Taxonomy" id="41045"/>
    <lineage>
        <taxon>Eukaryota</taxon>
        <taxon>Sar</taxon>
        <taxon>Stramenopiles</taxon>
        <taxon>Oomycota</taxon>
        <taxon>Peronosporomycetes</taxon>
        <taxon>Pythiales</taxon>
        <taxon>Pythiaceae</taxon>
        <taxon>Pythium</taxon>
    </lineage>
</organism>
<keyword evidence="4" id="KW-1185">Reference proteome</keyword>
<feature type="coiled-coil region" evidence="1">
    <location>
        <begin position="105"/>
        <end position="169"/>
    </location>
</feature>
<gene>
    <name evidence="3" type="ORF">Poli38472_004865</name>
</gene>
<dbReference type="OrthoDB" id="69983at2759"/>
<feature type="region of interest" description="Disordered" evidence="2">
    <location>
        <begin position="55"/>
        <end position="103"/>
    </location>
</feature>
<dbReference type="Proteomes" id="UP000794436">
    <property type="component" value="Unassembled WGS sequence"/>
</dbReference>
<dbReference type="PANTHER" id="PTHR35796">
    <property type="entry name" value="HYPOTHETICAL CYTOSOLIC PROTEIN"/>
    <property type="match status" value="1"/>
</dbReference>